<dbReference type="HOGENOM" id="CLU_558827_0_0_11"/>
<organism evidence="1 2">
    <name type="scientific">Scardovia inopinata F0304</name>
    <dbReference type="NCBI Taxonomy" id="641146"/>
    <lineage>
        <taxon>Bacteria</taxon>
        <taxon>Bacillati</taxon>
        <taxon>Actinomycetota</taxon>
        <taxon>Actinomycetes</taxon>
        <taxon>Bifidobacteriales</taxon>
        <taxon>Bifidobacteriaceae</taxon>
        <taxon>Scardovia</taxon>
    </lineage>
</organism>
<dbReference type="EMBL" id="ADCX01000004">
    <property type="protein sequence ID" value="EQW16339.1"/>
    <property type="molecule type" value="Genomic_DNA"/>
</dbReference>
<sequence length="488" mass="52680">MRRDFQPLGLWMISAFQMCAAVLPWAGDEEAGAGRVFSHGLDRHRIGVLLGELAVVAVLVHPHVGDVPVVAVCGVPVVTDRLHVVASQAQFGGLDDPLAVDAPRVFREVRRVPIVELLLHPHVPHRIHLVVGDLLERSTWGHGLQRTDLLTGHAFPLLAGFGKLVALSHLVGVHMAHEVRERVHVVRVVRPVETLAALGLAVGCDVREPGLEIVRYLAGLQYLARCFIDFEVFVGVVAFDAVASLAPFGDDLTLAVAAMKAGAKVGRVLGRVDVTTAREHDAERAWLPAVRHASIPRPVWIAACVAADGLAAGVPDLPVHEVVQVTQQLVGVRLLLRRIPQDAGLPADQLSDGLIVIGVLDLGGERIVEVFGVHAFVPVGGGRARRVGVLADDGRHEVEQNVTLSCRRQTGDFPPQFSEVKPREPDRLLLARSQLVQILGRHRHWRSLGSCPTCHVRGHATAAIAASESHCRPIRAGAGRLRWSHTTG</sequence>
<gene>
    <name evidence="1" type="ORF">HMPREF9020_01516</name>
</gene>
<proteinExistence type="predicted"/>
<name>W1MXA5_SCAIO</name>
<dbReference type="Proteomes" id="UP000005777">
    <property type="component" value="Unassembled WGS sequence"/>
</dbReference>
<dbReference type="AlphaFoldDB" id="W1MXA5"/>
<keyword evidence="2" id="KW-1185">Reference proteome</keyword>
<comment type="caution">
    <text evidence="1">The sequence shown here is derived from an EMBL/GenBank/DDBJ whole genome shotgun (WGS) entry which is preliminary data.</text>
</comment>
<reference evidence="1 2" key="1">
    <citation type="submission" date="2012-01" db="EMBL/GenBank/DDBJ databases">
        <title>The Genome Sequence of Scardovia inopinata F0304.</title>
        <authorList>
            <consortium name="The Broad Institute Genome Sequencing Platform"/>
            <person name="Ward D."/>
            <person name="Earl A."/>
            <person name="Feldgarden M."/>
            <person name="Gevers D."/>
            <person name="Young S."/>
            <person name="Zeng Q."/>
            <person name="Koehrsen M."/>
            <person name="Alvarado L."/>
            <person name="Berlin A.M."/>
            <person name="Borenstein D."/>
            <person name="Chapman S.B."/>
            <person name="Chen Z."/>
            <person name="Engels R."/>
            <person name="Freedman E."/>
            <person name="Gellesch M."/>
            <person name="Goldberg J."/>
            <person name="Griggs A."/>
            <person name="Gujja S."/>
            <person name="Heilman E.R."/>
            <person name="Heiman D.I."/>
            <person name="Hepburn T.A."/>
            <person name="Howarth C."/>
            <person name="Jen D."/>
            <person name="Larson L."/>
            <person name="Mehta T."/>
            <person name="Park D."/>
            <person name="Pearson M."/>
            <person name="Richards J."/>
            <person name="Roberts A."/>
            <person name="Saif S."/>
            <person name="Shea T.D."/>
            <person name="Shenoy N."/>
            <person name="Sisk P."/>
            <person name="Stolte C."/>
            <person name="Sykes S.N."/>
            <person name="Walk T."/>
            <person name="White J."/>
            <person name="Yandava C."/>
            <person name="Izard J."/>
            <person name="Baranova O.V."/>
            <person name="Blanton J.M."/>
            <person name="Tanner A.C."/>
            <person name="Dewhirst F."/>
            <person name="Haas B."/>
            <person name="Nusbaum C."/>
            <person name="Birren B."/>
        </authorList>
    </citation>
    <scope>NUCLEOTIDE SEQUENCE [LARGE SCALE GENOMIC DNA]</scope>
    <source>
        <strain evidence="1 2">F0304</strain>
    </source>
</reference>
<evidence type="ECO:0000313" key="1">
    <source>
        <dbReference type="EMBL" id="EQW16339.1"/>
    </source>
</evidence>
<evidence type="ECO:0000313" key="2">
    <source>
        <dbReference type="Proteomes" id="UP000005777"/>
    </source>
</evidence>
<protein>
    <submittedName>
        <fullName evidence="1">Uncharacterized protein</fullName>
    </submittedName>
</protein>
<accession>W1MXA5</accession>